<dbReference type="Pfam" id="PF00149">
    <property type="entry name" value="Metallophos"/>
    <property type="match status" value="1"/>
</dbReference>
<organism evidence="4 5">
    <name type="scientific">Streptomyces flaveolus</name>
    <dbReference type="NCBI Taxonomy" id="67297"/>
    <lineage>
        <taxon>Bacteria</taxon>
        <taxon>Bacillati</taxon>
        <taxon>Actinomycetota</taxon>
        <taxon>Actinomycetes</taxon>
        <taxon>Kitasatosporales</taxon>
        <taxon>Streptomycetaceae</taxon>
        <taxon>Streptomyces</taxon>
    </lineage>
</organism>
<dbReference type="InterPro" id="IPR004843">
    <property type="entry name" value="Calcineurin-like_PHP"/>
</dbReference>
<evidence type="ECO:0000256" key="1">
    <source>
        <dbReference type="ARBA" id="ARBA00022723"/>
    </source>
</evidence>
<keyword evidence="1" id="KW-0479">Metal-binding</keyword>
<dbReference type="RefSeq" id="WP_350726520.1">
    <property type="nucleotide sequence ID" value="NZ_JBEPCO010000100.1"/>
</dbReference>
<proteinExistence type="predicted"/>
<name>A0ABV1VIE7_9ACTN</name>
<dbReference type="Proteomes" id="UP001490330">
    <property type="component" value="Unassembled WGS sequence"/>
</dbReference>
<accession>A0ABV1VIE7</accession>
<dbReference type="PANTHER" id="PTHR31302:SF31">
    <property type="entry name" value="PHOSPHODIESTERASE YAEI"/>
    <property type="match status" value="1"/>
</dbReference>
<dbReference type="InterPro" id="IPR016538">
    <property type="entry name" value="UCP008292"/>
</dbReference>
<dbReference type="Gene3D" id="3.60.21.10">
    <property type="match status" value="1"/>
</dbReference>
<dbReference type="PIRSF" id="PIRSF008292">
    <property type="entry name" value="UCP008292"/>
    <property type="match status" value="1"/>
</dbReference>
<evidence type="ECO:0000313" key="5">
    <source>
        <dbReference type="Proteomes" id="UP001490330"/>
    </source>
</evidence>
<evidence type="ECO:0000259" key="3">
    <source>
        <dbReference type="Pfam" id="PF00149"/>
    </source>
</evidence>
<evidence type="ECO:0000313" key="4">
    <source>
        <dbReference type="EMBL" id="MER6905836.1"/>
    </source>
</evidence>
<feature type="domain" description="Calcineurin-like phosphoesterase" evidence="3">
    <location>
        <begin position="2"/>
        <end position="207"/>
    </location>
</feature>
<protein>
    <submittedName>
        <fullName evidence="4">Metallophosphoesterase</fullName>
    </submittedName>
</protein>
<comment type="caution">
    <text evidence="4">The sequence shown here is derived from an EMBL/GenBank/DDBJ whole genome shotgun (WGS) entry which is preliminary data.</text>
</comment>
<dbReference type="EMBL" id="JBEPCV010000018">
    <property type="protein sequence ID" value="MER6905836.1"/>
    <property type="molecule type" value="Genomic_DNA"/>
</dbReference>
<reference evidence="4 5" key="1">
    <citation type="submission" date="2024-06" db="EMBL/GenBank/DDBJ databases">
        <title>The Natural Products Discovery Center: Release of the First 8490 Sequenced Strains for Exploring Actinobacteria Biosynthetic Diversity.</title>
        <authorList>
            <person name="Kalkreuter E."/>
            <person name="Kautsar S.A."/>
            <person name="Yang D."/>
            <person name="Bader C.D."/>
            <person name="Teijaro C.N."/>
            <person name="Fluegel L."/>
            <person name="Davis C.M."/>
            <person name="Simpson J.R."/>
            <person name="Lauterbach L."/>
            <person name="Steele A.D."/>
            <person name="Gui C."/>
            <person name="Meng S."/>
            <person name="Li G."/>
            <person name="Viehrig K."/>
            <person name="Ye F."/>
            <person name="Su P."/>
            <person name="Kiefer A.F."/>
            <person name="Nichols A."/>
            <person name="Cepeda A.J."/>
            <person name="Yan W."/>
            <person name="Fan B."/>
            <person name="Jiang Y."/>
            <person name="Adhikari A."/>
            <person name="Zheng C.-J."/>
            <person name="Schuster L."/>
            <person name="Cowan T.M."/>
            <person name="Smanski M.J."/>
            <person name="Chevrette M.G."/>
            <person name="De Carvalho L.P.S."/>
            <person name="Shen B."/>
        </authorList>
    </citation>
    <scope>NUCLEOTIDE SEQUENCE [LARGE SCALE GENOMIC DNA]</scope>
    <source>
        <strain evidence="4 5">NPDC000632</strain>
    </source>
</reference>
<dbReference type="SUPFAM" id="SSF56300">
    <property type="entry name" value="Metallo-dependent phosphatases"/>
    <property type="match status" value="1"/>
</dbReference>
<keyword evidence="5" id="KW-1185">Reference proteome</keyword>
<keyword evidence="2" id="KW-0378">Hydrolase</keyword>
<evidence type="ECO:0000256" key="2">
    <source>
        <dbReference type="ARBA" id="ARBA00022801"/>
    </source>
</evidence>
<dbReference type="PANTHER" id="PTHR31302">
    <property type="entry name" value="TRANSMEMBRANE PROTEIN WITH METALLOPHOSPHOESTERASE DOMAIN-RELATED"/>
    <property type="match status" value="1"/>
</dbReference>
<dbReference type="InterPro" id="IPR051158">
    <property type="entry name" value="Metallophosphoesterase_sf"/>
</dbReference>
<gene>
    <name evidence="4" type="ORF">ABT322_19085</name>
</gene>
<dbReference type="InterPro" id="IPR029052">
    <property type="entry name" value="Metallo-depent_PP-like"/>
</dbReference>
<sequence>MIRVAAVGDIHMGLDSQGLLRPAFETLPDCADLLLLAGDLTRHGTPEEARVVAREVRGLPVPVVAVLGNHDHHDEQPEKVTAILQDAGVTVLDGEATVVECAGNRVGIAGTKGFGGGFVGRSAGEFGEPVMKEFVRTTRRSADSLHAALKELDDRGCAVRVALTHFSPVADTLAGEPPEIHPFLGSYLLAEAIDTAGADLAVHGHAHLGTEHGMTSGGVRVRNVAQPVIRRAFNVYQLGA</sequence>